<evidence type="ECO:0000256" key="1">
    <source>
        <dbReference type="SAM" id="Phobius"/>
    </source>
</evidence>
<dbReference type="EMBL" id="RPFZ01000001">
    <property type="protein sequence ID" value="RPF71147.1"/>
    <property type="molecule type" value="Genomic_DNA"/>
</dbReference>
<keyword evidence="3" id="KW-0645">Protease</keyword>
<keyword evidence="1" id="KW-0812">Transmembrane</keyword>
<evidence type="ECO:0000313" key="3">
    <source>
        <dbReference type="EMBL" id="RPF71147.1"/>
    </source>
</evidence>
<dbReference type="GO" id="GO:0006508">
    <property type="term" value="P:proteolysis"/>
    <property type="evidence" value="ECO:0007669"/>
    <property type="project" value="UniProtKB-KW"/>
</dbReference>
<feature type="transmembrane region" description="Helical" evidence="1">
    <location>
        <begin position="208"/>
        <end position="231"/>
    </location>
</feature>
<dbReference type="OrthoDB" id="877230at2"/>
<dbReference type="GO" id="GO:0008237">
    <property type="term" value="F:metallopeptidase activity"/>
    <property type="evidence" value="ECO:0007669"/>
    <property type="project" value="UniProtKB-KW"/>
</dbReference>
<keyword evidence="3" id="KW-0482">Metalloprotease</keyword>
<name>A0A3N5CRA8_9SPHN</name>
<reference evidence="3 4" key="1">
    <citation type="submission" date="2018-11" db="EMBL/GenBank/DDBJ databases">
        <title>Erythrobacter spongiae sp. nov., isolated from a marine sponge.</title>
        <authorList>
            <person name="Zhuang L."/>
            <person name="Luo L."/>
        </authorList>
    </citation>
    <scope>NUCLEOTIDE SEQUENCE [LARGE SCALE GENOMIC DNA]</scope>
    <source>
        <strain evidence="3 4">HN-E23</strain>
    </source>
</reference>
<dbReference type="InterPro" id="IPR003675">
    <property type="entry name" value="Rce1/LyrA-like_dom"/>
</dbReference>
<gene>
    <name evidence="3" type="ORF">EG799_05620</name>
</gene>
<dbReference type="Proteomes" id="UP000275232">
    <property type="component" value="Unassembled WGS sequence"/>
</dbReference>
<keyword evidence="4" id="KW-1185">Reference proteome</keyword>
<feature type="transmembrane region" description="Helical" evidence="1">
    <location>
        <begin position="33"/>
        <end position="52"/>
    </location>
</feature>
<organism evidence="3 4">
    <name type="scientific">Aurantiacibacter spongiae</name>
    <dbReference type="NCBI Taxonomy" id="2488860"/>
    <lineage>
        <taxon>Bacteria</taxon>
        <taxon>Pseudomonadati</taxon>
        <taxon>Pseudomonadota</taxon>
        <taxon>Alphaproteobacteria</taxon>
        <taxon>Sphingomonadales</taxon>
        <taxon>Erythrobacteraceae</taxon>
        <taxon>Aurantiacibacter</taxon>
    </lineage>
</organism>
<dbReference type="AlphaFoldDB" id="A0A3N5CRA8"/>
<comment type="caution">
    <text evidence="3">The sequence shown here is derived from an EMBL/GenBank/DDBJ whole genome shotgun (WGS) entry which is preliminary data.</text>
</comment>
<feature type="transmembrane region" description="Helical" evidence="1">
    <location>
        <begin position="112"/>
        <end position="134"/>
    </location>
</feature>
<dbReference type="GO" id="GO:0080120">
    <property type="term" value="P:CAAX-box protein maturation"/>
    <property type="evidence" value="ECO:0007669"/>
    <property type="project" value="UniProtKB-ARBA"/>
</dbReference>
<keyword evidence="1" id="KW-1133">Transmembrane helix</keyword>
<sequence>MTPAVSLVLFACWWVVPLLVLAILRVSGQVRIVWRWLALALAVHALYALAGYTSLPTGYADTVAQARWIGRLAQLAAGAAMALLLLANARTRHGWLTPEGLGLTIRQRAGSLTWSLAGILLLALMGWLAGAGAEPATGGGRLYPLLLSGPAEELAFRGLLLSLLAAALGGTVRALGWAAVLTTLLYALTQGIGAEGTAIAIQVREIGYHVLVGTILVLMRLNSGSLLLPVIGNTVLGLAMRLA</sequence>
<dbReference type="RefSeq" id="WP_123879314.1">
    <property type="nucleotide sequence ID" value="NZ_RPFZ01000001.1"/>
</dbReference>
<keyword evidence="3" id="KW-0378">Hydrolase</keyword>
<proteinExistence type="predicted"/>
<feature type="transmembrane region" description="Helical" evidence="1">
    <location>
        <begin position="154"/>
        <end position="187"/>
    </location>
</feature>
<feature type="transmembrane region" description="Helical" evidence="1">
    <location>
        <begin position="72"/>
        <end position="91"/>
    </location>
</feature>
<evidence type="ECO:0000313" key="4">
    <source>
        <dbReference type="Proteomes" id="UP000275232"/>
    </source>
</evidence>
<evidence type="ECO:0000259" key="2">
    <source>
        <dbReference type="Pfam" id="PF02517"/>
    </source>
</evidence>
<protein>
    <submittedName>
        <fullName evidence="3">CPBP family intramembrane metalloprotease</fullName>
    </submittedName>
</protein>
<keyword evidence="1" id="KW-0472">Membrane</keyword>
<accession>A0A3N5CRA8</accession>
<feature type="domain" description="CAAX prenyl protease 2/Lysostaphin resistance protein A-like" evidence="2">
    <location>
        <begin position="143"/>
        <end position="231"/>
    </location>
</feature>
<dbReference type="Pfam" id="PF02517">
    <property type="entry name" value="Rce1-like"/>
    <property type="match status" value="1"/>
</dbReference>
<dbReference type="GO" id="GO:0004175">
    <property type="term" value="F:endopeptidase activity"/>
    <property type="evidence" value="ECO:0007669"/>
    <property type="project" value="UniProtKB-ARBA"/>
</dbReference>
<feature type="transmembrane region" description="Helical" evidence="1">
    <location>
        <begin position="6"/>
        <end position="26"/>
    </location>
</feature>